<evidence type="ECO:0000256" key="1">
    <source>
        <dbReference type="SAM" id="MobiDB-lite"/>
    </source>
</evidence>
<dbReference type="AlphaFoldDB" id="A0A2T3AI70"/>
<dbReference type="InParanoid" id="A0A2T3AI70"/>
<keyword evidence="2" id="KW-1133">Transmembrane helix</keyword>
<gene>
    <name evidence="3" type="ORF">BD289DRAFT_57118</name>
</gene>
<dbReference type="Proteomes" id="UP000241462">
    <property type="component" value="Unassembled WGS sequence"/>
</dbReference>
<evidence type="ECO:0000256" key="2">
    <source>
        <dbReference type="SAM" id="Phobius"/>
    </source>
</evidence>
<feature type="region of interest" description="Disordered" evidence="1">
    <location>
        <begin position="1"/>
        <end position="28"/>
    </location>
</feature>
<evidence type="ECO:0000313" key="4">
    <source>
        <dbReference type="Proteomes" id="UP000241462"/>
    </source>
</evidence>
<proteinExistence type="predicted"/>
<name>A0A2T3AI70_9PEZI</name>
<keyword evidence="2" id="KW-0812">Transmembrane</keyword>
<evidence type="ECO:0000313" key="3">
    <source>
        <dbReference type="EMBL" id="PSR99122.1"/>
    </source>
</evidence>
<protein>
    <submittedName>
        <fullName evidence="3">Uncharacterized protein</fullName>
    </submittedName>
</protein>
<keyword evidence="4" id="KW-1185">Reference proteome</keyword>
<organism evidence="3 4">
    <name type="scientific">Coniella lustricola</name>
    <dbReference type="NCBI Taxonomy" id="2025994"/>
    <lineage>
        <taxon>Eukaryota</taxon>
        <taxon>Fungi</taxon>
        <taxon>Dikarya</taxon>
        <taxon>Ascomycota</taxon>
        <taxon>Pezizomycotina</taxon>
        <taxon>Sordariomycetes</taxon>
        <taxon>Sordariomycetidae</taxon>
        <taxon>Diaporthales</taxon>
        <taxon>Schizoparmaceae</taxon>
        <taxon>Coniella</taxon>
    </lineage>
</organism>
<reference evidence="3 4" key="1">
    <citation type="journal article" date="2018" name="Mycol. Prog.">
        <title>Coniella lustricola, a new species from submerged detritus.</title>
        <authorList>
            <person name="Raudabaugh D.B."/>
            <person name="Iturriaga T."/>
            <person name="Carver A."/>
            <person name="Mondo S."/>
            <person name="Pangilinan J."/>
            <person name="Lipzen A."/>
            <person name="He G."/>
            <person name="Amirebrahimi M."/>
            <person name="Grigoriev I.V."/>
            <person name="Miller A.N."/>
        </authorList>
    </citation>
    <scope>NUCLEOTIDE SEQUENCE [LARGE SCALE GENOMIC DNA]</scope>
    <source>
        <strain evidence="3 4">B22-T-1</strain>
    </source>
</reference>
<feature type="transmembrane region" description="Helical" evidence="2">
    <location>
        <begin position="185"/>
        <end position="211"/>
    </location>
</feature>
<accession>A0A2T3AI70</accession>
<keyword evidence="2" id="KW-0472">Membrane</keyword>
<dbReference type="EMBL" id="KZ678386">
    <property type="protein sequence ID" value="PSR99122.1"/>
    <property type="molecule type" value="Genomic_DNA"/>
</dbReference>
<sequence length="246" mass="26847">MHTLCAPRNPSKRALVSHDRELTGPDSTKDAGHVAYCALPQRWTASARRFLAPRHSSQKHHMGPASAASWAPALAVCDEQSGSRCGISLPISACSAARPSHLVRFSKMGLRSLSLKAPPKSEPEQQPWVSQARLVSLPKRGTAQLVHSRSQAEQMVLAGRPATAQASTKNGIQVHLHPGWLPWPFFLGTLLCGFLFLLWVNSAACLLLLAYCSLTSPLSVFPPCLAAPSCSPYLRLEMRARRRLLY</sequence>
<feature type="compositionally biased region" description="Basic and acidic residues" evidence="1">
    <location>
        <begin position="16"/>
        <end position="28"/>
    </location>
</feature>